<dbReference type="AlphaFoldDB" id="A0A2V0NRR5"/>
<feature type="signal peptide" evidence="2">
    <location>
        <begin position="1"/>
        <end position="21"/>
    </location>
</feature>
<dbReference type="PANTHER" id="PTHR46586:SF4">
    <property type="match status" value="1"/>
</dbReference>
<proteinExistence type="predicted"/>
<evidence type="ECO:0000313" key="3">
    <source>
        <dbReference type="EMBL" id="GBF88260.1"/>
    </source>
</evidence>
<dbReference type="InParanoid" id="A0A2V0NRR5"/>
<keyword evidence="4" id="KW-1185">Reference proteome</keyword>
<accession>A0A2V0NRR5</accession>
<dbReference type="EMBL" id="BDRX01000004">
    <property type="protein sequence ID" value="GBF88260.1"/>
    <property type="molecule type" value="Genomic_DNA"/>
</dbReference>
<dbReference type="Proteomes" id="UP000247498">
    <property type="component" value="Unassembled WGS sequence"/>
</dbReference>
<dbReference type="InterPro" id="IPR052050">
    <property type="entry name" value="SecEffector_AnkRepeat"/>
</dbReference>
<dbReference type="OrthoDB" id="194358at2759"/>
<feature type="compositionally biased region" description="Basic and acidic residues" evidence="1">
    <location>
        <begin position="480"/>
        <end position="492"/>
    </location>
</feature>
<evidence type="ECO:0000256" key="2">
    <source>
        <dbReference type="SAM" id="SignalP"/>
    </source>
</evidence>
<organism evidence="3 4">
    <name type="scientific">Raphidocelis subcapitata</name>
    <dbReference type="NCBI Taxonomy" id="307507"/>
    <lineage>
        <taxon>Eukaryota</taxon>
        <taxon>Viridiplantae</taxon>
        <taxon>Chlorophyta</taxon>
        <taxon>core chlorophytes</taxon>
        <taxon>Chlorophyceae</taxon>
        <taxon>CS clade</taxon>
        <taxon>Sphaeropleales</taxon>
        <taxon>Selenastraceae</taxon>
        <taxon>Raphidocelis</taxon>
    </lineage>
</organism>
<gene>
    <name evidence="3" type="ORF">Rsub_00972</name>
</gene>
<reference evidence="3 4" key="1">
    <citation type="journal article" date="2018" name="Sci. Rep.">
        <title>Raphidocelis subcapitata (=Pseudokirchneriella subcapitata) provides an insight into genome evolution and environmental adaptations in the Sphaeropleales.</title>
        <authorList>
            <person name="Suzuki S."/>
            <person name="Yamaguchi H."/>
            <person name="Nakajima N."/>
            <person name="Kawachi M."/>
        </authorList>
    </citation>
    <scope>NUCLEOTIDE SEQUENCE [LARGE SCALE GENOMIC DNA]</scope>
    <source>
        <strain evidence="3 4">NIES-35</strain>
    </source>
</reference>
<feature type="region of interest" description="Disordered" evidence="1">
    <location>
        <begin position="480"/>
        <end position="504"/>
    </location>
</feature>
<keyword evidence="2" id="KW-0732">Signal</keyword>
<name>A0A2V0NRR5_9CHLO</name>
<comment type="caution">
    <text evidence="3">The sequence shown here is derived from an EMBL/GenBank/DDBJ whole genome shotgun (WGS) entry which is preliminary data.</text>
</comment>
<feature type="compositionally biased region" description="Gly residues" evidence="1">
    <location>
        <begin position="493"/>
        <end position="504"/>
    </location>
</feature>
<dbReference type="PANTHER" id="PTHR46586">
    <property type="entry name" value="ANKYRIN REPEAT-CONTAINING PROTEIN"/>
    <property type="match status" value="1"/>
</dbReference>
<protein>
    <recommendedName>
        <fullName evidence="5">Ankyrin repeat</fullName>
    </recommendedName>
</protein>
<evidence type="ECO:0000256" key="1">
    <source>
        <dbReference type="SAM" id="MobiDB-lite"/>
    </source>
</evidence>
<dbReference type="SUPFAM" id="SSF48403">
    <property type="entry name" value="Ankyrin repeat"/>
    <property type="match status" value="1"/>
</dbReference>
<evidence type="ECO:0000313" key="4">
    <source>
        <dbReference type="Proteomes" id="UP000247498"/>
    </source>
</evidence>
<dbReference type="Gene3D" id="1.25.40.20">
    <property type="entry name" value="Ankyrin repeat-containing domain"/>
    <property type="match status" value="2"/>
</dbReference>
<dbReference type="InterPro" id="IPR036770">
    <property type="entry name" value="Ankyrin_rpt-contain_sf"/>
</dbReference>
<dbReference type="STRING" id="307507.A0A2V0NRR5"/>
<sequence>MPRPPARAPALLLALLALATAAPRPAAAAQGEAPPTMNPYANQPYAGCEGGYCAAAAPELEAEFWRAAAAGDAAAVGRLLKDPRLNTTRNVVPDSDGFVRVIDAAVWAAAKHGRIEVMKEIRHPVSGRAAVHDWRGDYVSEAVATGHPVVLELLFAAGYEITWNNAQELVKLAASVGKPETLRHLLEQPTVRDDDEELEESIENALKVAAEEGKEAIVEFILSNKNYSALAKGPCPAAVIKATMYGHNGIVRRLQAACNVSATSERLQAAGWLGALFNAARGGHARVVRLLLADEEAPQMLSKLYADLKPRKDGPPRAPNPEKDPLGVAAARGHLDVVGELSSQRALCAPCAAIAAAAAGHADVFIHLVVGPARNLLEASSDKMHDTLRAVAGALERGSWDVLRALLSAHSSDMVGAYFLPAIAQQGRTADFDKMVELIDQIGCSDPKYLKSQISSAQVSAALTGQVEMLVAFEKLREAPPGIKDGKRKDKGGSGGGGGDHSEL</sequence>
<feature type="chain" id="PRO_5016130699" description="Ankyrin repeat" evidence="2">
    <location>
        <begin position="22"/>
        <end position="504"/>
    </location>
</feature>
<evidence type="ECO:0008006" key="5">
    <source>
        <dbReference type="Google" id="ProtNLM"/>
    </source>
</evidence>